<proteinExistence type="predicted"/>
<dbReference type="InterPro" id="IPR040746">
    <property type="entry name" value="THO1_MOS11_C"/>
</dbReference>
<reference evidence="3" key="1">
    <citation type="submission" date="2018-01" db="EMBL/GenBank/DDBJ databases">
        <authorList>
            <person name="Mao J.F."/>
        </authorList>
    </citation>
    <scope>NUCLEOTIDE SEQUENCE</scope>
    <source>
        <strain evidence="3">Huo1</strain>
        <tissue evidence="3">Leaf</tissue>
    </source>
</reference>
<feature type="compositionally biased region" description="Polar residues" evidence="1">
    <location>
        <begin position="37"/>
        <end position="49"/>
    </location>
</feature>
<comment type="caution">
    <text evidence="3">The sequence shown here is derived from an EMBL/GenBank/DDBJ whole genome shotgun (WGS) entry which is preliminary data.</text>
</comment>
<protein>
    <recommendedName>
        <fullName evidence="2">THO1-MOS11 C-terminal domain-containing protein</fullName>
    </recommendedName>
</protein>
<dbReference type="GO" id="GO:0005634">
    <property type="term" value="C:nucleus"/>
    <property type="evidence" value="ECO:0007669"/>
    <property type="project" value="TreeGrafter"/>
</dbReference>
<dbReference type="PANTHER" id="PTHR47701">
    <property type="entry name" value="PROTEIN MODIFIER OF SNC1 11"/>
    <property type="match status" value="1"/>
</dbReference>
<dbReference type="EMBL" id="PNBA02000004">
    <property type="protein sequence ID" value="KAG6427395.1"/>
    <property type="molecule type" value="Genomic_DNA"/>
</dbReference>
<evidence type="ECO:0000259" key="2">
    <source>
        <dbReference type="Pfam" id="PF18592"/>
    </source>
</evidence>
<evidence type="ECO:0000313" key="3">
    <source>
        <dbReference type="EMBL" id="KAG6427395.1"/>
    </source>
</evidence>
<dbReference type="AlphaFoldDB" id="A0A8X8Y6T0"/>
<organism evidence="3">
    <name type="scientific">Salvia splendens</name>
    <name type="common">Scarlet sage</name>
    <dbReference type="NCBI Taxonomy" id="180675"/>
    <lineage>
        <taxon>Eukaryota</taxon>
        <taxon>Viridiplantae</taxon>
        <taxon>Streptophyta</taxon>
        <taxon>Embryophyta</taxon>
        <taxon>Tracheophyta</taxon>
        <taxon>Spermatophyta</taxon>
        <taxon>Magnoliopsida</taxon>
        <taxon>eudicotyledons</taxon>
        <taxon>Gunneridae</taxon>
        <taxon>Pentapetalae</taxon>
        <taxon>asterids</taxon>
        <taxon>lamiids</taxon>
        <taxon>Lamiales</taxon>
        <taxon>Lamiaceae</taxon>
        <taxon>Nepetoideae</taxon>
        <taxon>Mentheae</taxon>
        <taxon>Salviinae</taxon>
        <taxon>Salvia</taxon>
        <taxon>Salvia subgen. Calosphace</taxon>
        <taxon>core Calosphace</taxon>
    </lineage>
</organism>
<reference evidence="3" key="2">
    <citation type="submission" date="2020-08" db="EMBL/GenBank/DDBJ databases">
        <title>Plant Genome Project.</title>
        <authorList>
            <person name="Zhang R.-G."/>
        </authorList>
    </citation>
    <scope>NUCLEOTIDE SEQUENCE</scope>
    <source>
        <strain evidence="3">Huo1</strain>
        <tissue evidence="3">Leaf</tissue>
    </source>
</reference>
<dbReference type="GO" id="GO:0016973">
    <property type="term" value="P:poly(A)+ mRNA export from nucleus"/>
    <property type="evidence" value="ECO:0007669"/>
    <property type="project" value="InterPro"/>
</dbReference>
<feature type="region of interest" description="Disordered" evidence="1">
    <location>
        <begin position="155"/>
        <end position="220"/>
    </location>
</feature>
<dbReference type="Proteomes" id="UP000298416">
    <property type="component" value="Unassembled WGS sequence"/>
</dbReference>
<gene>
    <name evidence="3" type="ORF">SASPL_111639</name>
</gene>
<feature type="domain" description="THO1-MOS11 C-terminal" evidence="2">
    <location>
        <begin position="88"/>
        <end position="123"/>
    </location>
</feature>
<evidence type="ECO:0000313" key="4">
    <source>
        <dbReference type="Proteomes" id="UP000298416"/>
    </source>
</evidence>
<keyword evidence="4" id="KW-1185">Reference proteome</keyword>
<accession>A0A8X8Y6T0</accession>
<evidence type="ECO:0000256" key="1">
    <source>
        <dbReference type="SAM" id="MobiDB-lite"/>
    </source>
</evidence>
<dbReference type="Pfam" id="PF18592">
    <property type="entry name" value="Tho1_MOS11_C"/>
    <property type="match status" value="1"/>
</dbReference>
<dbReference type="PANTHER" id="PTHR47701:SF2">
    <property type="entry name" value="PROTEIN MODIFIER OF SNC1 11"/>
    <property type="match status" value="1"/>
</dbReference>
<sequence length="220" mass="23637">MSNNYKYSGSPFWIISPLSLQLLDFFISHNQMATTAAPNLENPKTTTDLNVAPSPVEDASSTQQPPQLSADETKGTPDAAPLNTSECAAATDIQKKMKRAERFGMPVTLSEEEKRNSRAERFGKASAADGLDSLKQSEDLKRKARAERFGIATSVSADEEAKKKARQARFGSTPVIDSAEEDKKKARALRFSQPQASTKANGEGNIEVKTAISGKAGGGT</sequence>
<name>A0A8X8Y6T0_SALSN</name>
<feature type="region of interest" description="Disordered" evidence="1">
    <location>
        <begin position="37"/>
        <end position="83"/>
    </location>
</feature>
<dbReference type="InterPro" id="IPR044209">
    <property type="entry name" value="MOS11"/>
</dbReference>